<evidence type="ECO:0000256" key="2">
    <source>
        <dbReference type="ARBA" id="ARBA00022490"/>
    </source>
</evidence>
<comment type="caution">
    <text evidence="14">The sequence shown here is derived from an EMBL/GenBank/DDBJ whole genome shotgun (WGS) entry which is preliminary data.</text>
</comment>
<evidence type="ECO:0000256" key="4">
    <source>
        <dbReference type="ARBA" id="ARBA00022694"/>
    </source>
</evidence>
<dbReference type="InterPro" id="IPR035985">
    <property type="entry name" value="Ubiquitin-activating_enz"/>
</dbReference>
<dbReference type="OrthoDB" id="10261062at2759"/>
<keyword evidence="10 12" id="KW-0511">Multifunctional enzyme</keyword>
<dbReference type="GO" id="GO:0046872">
    <property type="term" value="F:metal ion binding"/>
    <property type="evidence" value="ECO:0007669"/>
    <property type="project" value="UniProtKB-KW"/>
</dbReference>
<evidence type="ECO:0000256" key="10">
    <source>
        <dbReference type="ARBA" id="ARBA00023268"/>
    </source>
</evidence>
<dbReference type="FunFam" id="3.40.50.720:FF:000033">
    <property type="entry name" value="Adenylyltransferase and sulfurtransferase MOCS3"/>
    <property type="match status" value="1"/>
</dbReference>
<dbReference type="GO" id="GO:0004792">
    <property type="term" value="F:thiosulfate-cyanide sulfurtransferase activity"/>
    <property type="evidence" value="ECO:0007669"/>
    <property type="project" value="TreeGrafter"/>
</dbReference>
<dbReference type="Gene3D" id="3.40.50.720">
    <property type="entry name" value="NAD(P)-binding Rossmann-like Domain"/>
    <property type="match status" value="1"/>
</dbReference>
<keyword evidence="2 12" id="KW-0963">Cytoplasm</keyword>
<dbReference type="GO" id="GO:0042292">
    <property type="term" value="F:URM1 activating enzyme activity"/>
    <property type="evidence" value="ECO:0007669"/>
    <property type="project" value="TreeGrafter"/>
</dbReference>
<dbReference type="Gene3D" id="3.40.250.10">
    <property type="entry name" value="Rhodanese-like domain"/>
    <property type="match status" value="1"/>
</dbReference>
<dbReference type="InterPro" id="IPR036873">
    <property type="entry name" value="Rhodanese-like_dom_sf"/>
</dbReference>
<dbReference type="HAMAP" id="MF_03049">
    <property type="entry name" value="MOCS3_Uba4"/>
    <property type="match status" value="1"/>
</dbReference>
<feature type="active site" description="Cysteine persulfide intermediate; for sulfurtransferase activity" evidence="12">
    <location>
        <position position="395"/>
    </location>
</feature>
<evidence type="ECO:0000256" key="12">
    <source>
        <dbReference type="HAMAP-Rule" id="MF_03049"/>
    </source>
</evidence>
<evidence type="ECO:0000259" key="13">
    <source>
        <dbReference type="PROSITE" id="PS50206"/>
    </source>
</evidence>
<dbReference type="FunFam" id="3.40.250.10:FF:000014">
    <property type="entry name" value="Adenylyltransferase and sulfurtransferase MOCS3"/>
    <property type="match status" value="1"/>
</dbReference>
<comment type="cofactor">
    <cofactor evidence="12">
        <name>Zn(2+)</name>
        <dbReference type="ChEBI" id="CHEBI:29105"/>
    </cofactor>
    <text evidence="12">Binds 1 zinc ion per subunit.</text>
</comment>
<feature type="binding site" evidence="12">
    <location>
        <position position="297"/>
    </location>
    <ligand>
        <name>Zn(2+)</name>
        <dbReference type="ChEBI" id="CHEBI:29105"/>
    </ligand>
</feature>
<feature type="binding site" evidence="12">
    <location>
        <position position="110"/>
    </location>
    <ligand>
        <name>ATP</name>
        <dbReference type="ChEBI" id="CHEBI:30616"/>
    </ligand>
</feature>
<dbReference type="PANTHER" id="PTHR10953">
    <property type="entry name" value="UBIQUITIN-ACTIVATING ENZYME E1"/>
    <property type="match status" value="1"/>
</dbReference>
<comment type="similarity">
    <text evidence="12">In the N-terminal section; belongs to the HesA/MoeB/ThiF family. UBA4 subfamily.</text>
</comment>
<keyword evidence="4 12" id="KW-0819">tRNA processing</keyword>
<feature type="binding site" evidence="12">
    <location>
        <position position="300"/>
    </location>
    <ligand>
        <name>Zn(2+)</name>
        <dbReference type="ChEBI" id="CHEBI:29105"/>
    </ligand>
</feature>
<evidence type="ECO:0000256" key="1">
    <source>
        <dbReference type="ARBA" id="ARBA00004514"/>
    </source>
</evidence>
<accession>A0A9W8E3P6</accession>
<dbReference type="SUPFAM" id="SSF69572">
    <property type="entry name" value="Activating enzymes of the ubiquitin-like proteins"/>
    <property type="match status" value="1"/>
</dbReference>
<dbReference type="PANTHER" id="PTHR10953:SF102">
    <property type="entry name" value="ADENYLYLTRANSFERASE AND SULFURTRANSFERASE MOCS3"/>
    <property type="match status" value="1"/>
</dbReference>
<evidence type="ECO:0000256" key="6">
    <source>
        <dbReference type="ARBA" id="ARBA00022741"/>
    </source>
</evidence>
<evidence type="ECO:0000313" key="14">
    <source>
        <dbReference type="EMBL" id="KAJ1930582.1"/>
    </source>
</evidence>
<keyword evidence="15" id="KW-1185">Reference proteome</keyword>
<dbReference type="Pfam" id="PF00899">
    <property type="entry name" value="ThiF"/>
    <property type="match status" value="1"/>
</dbReference>
<dbReference type="GO" id="GO:0005524">
    <property type="term" value="F:ATP binding"/>
    <property type="evidence" value="ECO:0007669"/>
    <property type="project" value="UniProtKB-KW"/>
</dbReference>
<organism evidence="14 15">
    <name type="scientific">Tieghemiomyces parasiticus</name>
    <dbReference type="NCBI Taxonomy" id="78921"/>
    <lineage>
        <taxon>Eukaryota</taxon>
        <taxon>Fungi</taxon>
        <taxon>Fungi incertae sedis</taxon>
        <taxon>Zoopagomycota</taxon>
        <taxon>Kickxellomycotina</taxon>
        <taxon>Dimargaritomycetes</taxon>
        <taxon>Dimargaritales</taxon>
        <taxon>Dimargaritaceae</taxon>
        <taxon>Tieghemiomyces</taxon>
    </lineage>
</organism>
<comment type="pathway">
    <text evidence="12">tRNA modification; 5-methoxycarbonylmethyl-2-thiouridine-tRNA biosynthesis.</text>
</comment>
<proteinExistence type="inferred from homology"/>
<keyword evidence="9 12" id="KW-0067">ATP-binding</keyword>
<evidence type="ECO:0000256" key="9">
    <source>
        <dbReference type="ARBA" id="ARBA00022840"/>
    </source>
</evidence>
<keyword evidence="7" id="KW-0833">Ubl conjugation pathway</keyword>
<dbReference type="InterPro" id="IPR001763">
    <property type="entry name" value="Rhodanese-like_dom"/>
</dbReference>
<dbReference type="Pfam" id="PF00581">
    <property type="entry name" value="Rhodanese"/>
    <property type="match status" value="1"/>
</dbReference>
<feature type="domain" description="Rhodanese" evidence="13">
    <location>
        <begin position="347"/>
        <end position="435"/>
    </location>
</feature>
<dbReference type="GO" id="GO:0005829">
    <property type="term" value="C:cytosol"/>
    <property type="evidence" value="ECO:0007669"/>
    <property type="project" value="UniProtKB-SubCell"/>
</dbReference>
<dbReference type="AlphaFoldDB" id="A0A9W8E3P6"/>
<keyword evidence="8 12" id="KW-0862">Zinc</keyword>
<dbReference type="InterPro" id="IPR028885">
    <property type="entry name" value="MOCS3/Uba4"/>
</dbReference>
<evidence type="ECO:0000256" key="11">
    <source>
        <dbReference type="ARBA" id="ARBA00075323"/>
    </source>
</evidence>
<reference evidence="14" key="1">
    <citation type="submission" date="2022-07" db="EMBL/GenBank/DDBJ databases">
        <title>Phylogenomic reconstructions and comparative analyses of Kickxellomycotina fungi.</title>
        <authorList>
            <person name="Reynolds N.K."/>
            <person name="Stajich J.E."/>
            <person name="Barry K."/>
            <person name="Grigoriev I.V."/>
            <person name="Crous P."/>
            <person name="Smith M.E."/>
        </authorList>
    </citation>
    <scope>NUCLEOTIDE SEQUENCE</scope>
    <source>
        <strain evidence="14">RSA 861</strain>
    </source>
</reference>
<comment type="subcellular location">
    <subcellularLocation>
        <location evidence="1">Cytoplasm</location>
        <location evidence="1">Cytosol</location>
    </subcellularLocation>
</comment>
<evidence type="ECO:0000256" key="7">
    <source>
        <dbReference type="ARBA" id="ARBA00022786"/>
    </source>
</evidence>
<evidence type="ECO:0000313" key="15">
    <source>
        <dbReference type="Proteomes" id="UP001150569"/>
    </source>
</evidence>
<feature type="binding site" evidence="12">
    <location>
        <position position="89"/>
    </location>
    <ligand>
        <name>ATP</name>
        <dbReference type="ChEBI" id="CHEBI:30616"/>
    </ligand>
</feature>
<dbReference type="InterPro" id="IPR000594">
    <property type="entry name" value="ThiF_NAD_FAD-bd"/>
</dbReference>
<feature type="binding site" evidence="12">
    <location>
        <begin position="180"/>
        <end position="181"/>
    </location>
    <ligand>
        <name>ATP</name>
        <dbReference type="ChEBI" id="CHEBI:30616"/>
    </ligand>
</feature>
<name>A0A9W8E3P6_9FUNG</name>
<sequence length="437" mass="46742">MVDHGTPEGLTAENRRLVKEVAQLRAELSALRAEAPSSSVDSATDPTPVTNLTNPEIARYSRHLLMPEIGVTGQLKLRNAAVVVVGAGGLGSPCLLYLAAMGVGRLGVVDHDRVEVSNLQRQVIHTERAGELGVTKAQSARDAVARLNAACRCTAHEIHLNSDNALELLSAYDVVVDATDNAATRYLVNDACVLLDRPLVSASALRLEGQLTVYHHRGGPCYRCLFPEPPPPAAVTNCSEGGVLGVVPGVLGTLQALEVVKVLLDVAPDAPPVLMLFSAFRQPTFRAIRLRGRQPRCAVCGPDATITHLLDYPTLCGQAQHDGPSTLALLPANQRVTCSSYAAAARARVPHLLLDVREPVQFAICHLPGAINVAWSELPGRIDEIPKADPIYVVCRFGNDSQEAVQYLRQAGYSTARDLIGGLHAWSASVDPDFPVY</sequence>
<feature type="binding site" evidence="12">
    <location>
        <position position="136"/>
    </location>
    <ligand>
        <name>ATP</name>
        <dbReference type="ChEBI" id="CHEBI:30616"/>
    </ligand>
</feature>
<dbReference type="Proteomes" id="UP001150569">
    <property type="component" value="Unassembled WGS sequence"/>
</dbReference>
<evidence type="ECO:0000256" key="5">
    <source>
        <dbReference type="ARBA" id="ARBA00022723"/>
    </source>
</evidence>
<dbReference type="PROSITE" id="PS50206">
    <property type="entry name" value="RHODANESE_3"/>
    <property type="match status" value="1"/>
</dbReference>
<evidence type="ECO:0000256" key="3">
    <source>
        <dbReference type="ARBA" id="ARBA00022679"/>
    </source>
</evidence>
<dbReference type="InterPro" id="IPR045886">
    <property type="entry name" value="ThiF/MoeB/HesA"/>
</dbReference>
<dbReference type="GO" id="GO:0002143">
    <property type="term" value="P:tRNA wobble position uridine thiolation"/>
    <property type="evidence" value="ECO:0007669"/>
    <property type="project" value="InterPro"/>
</dbReference>
<gene>
    <name evidence="12" type="primary">UBA4</name>
    <name evidence="14" type="ORF">IWQ60_000193</name>
</gene>
<feature type="binding site" evidence="12">
    <location>
        <position position="224"/>
    </location>
    <ligand>
        <name>Zn(2+)</name>
        <dbReference type="ChEBI" id="CHEBI:29105"/>
    </ligand>
</feature>
<feature type="active site" description="Glycyl thioester intermediate; for adenylyltransferase activity" evidence="12">
    <location>
        <position position="238"/>
    </location>
</feature>
<dbReference type="CDD" id="cd00757">
    <property type="entry name" value="ThiF_MoeB_HesA_family"/>
    <property type="match status" value="1"/>
</dbReference>
<feature type="binding site" evidence="12">
    <location>
        <begin position="117"/>
        <end position="121"/>
    </location>
    <ligand>
        <name>ATP</name>
        <dbReference type="ChEBI" id="CHEBI:30616"/>
    </ligand>
</feature>
<dbReference type="EMBL" id="JANBPT010000004">
    <property type="protein sequence ID" value="KAJ1930582.1"/>
    <property type="molecule type" value="Genomic_DNA"/>
</dbReference>
<keyword evidence="3 12" id="KW-0808">Transferase</keyword>
<feature type="binding site" evidence="12">
    <location>
        <position position="221"/>
    </location>
    <ligand>
        <name>Zn(2+)</name>
        <dbReference type="ChEBI" id="CHEBI:29105"/>
    </ligand>
</feature>
<dbReference type="SMART" id="SM00450">
    <property type="entry name" value="RHOD"/>
    <property type="match status" value="1"/>
</dbReference>
<evidence type="ECO:0000256" key="8">
    <source>
        <dbReference type="ARBA" id="ARBA00022833"/>
    </source>
</evidence>
<keyword evidence="5 12" id="KW-0479">Metal-binding</keyword>
<keyword evidence="6 12" id="KW-0547">Nucleotide-binding</keyword>
<dbReference type="GO" id="GO:0070566">
    <property type="term" value="F:adenylyltransferase activity"/>
    <property type="evidence" value="ECO:0007669"/>
    <property type="project" value="InterPro"/>
</dbReference>
<protein>
    <recommendedName>
        <fullName evidence="11">Needs CLA4 to survive protein 3</fullName>
    </recommendedName>
</protein>
<dbReference type="GO" id="GO:0032447">
    <property type="term" value="P:protein urmylation"/>
    <property type="evidence" value="ECO:0007669"/>
    <property type="project" value="TreeGrafter"/>
</dbReference>